<dbReference type="KEGG" id="pxn:HU772_018225"/>
<sequence>MPQNDMPDSRLQEPWANYFQRLYPAGMSLARHDSLVEMMGAVTMNDLPRDELNAKLETIAIKMDARVEAIASKIDGFLVAQNERDKRLDDSIAGVRRDIDRLGSLKLNIWGAMLTAVALGVTVAALSVTFYQTGKGDIAISPLSSLAIEVPGSVHNATDE</sequence>
<name>A0A9E6TVG9_9PSED</name>
<protein>
    <submittedName>
        <fullName evidence="2">Uncharacterized protein</fullName>
    </submittedName>
</protein>
<keyword evidence="1" id="KW-1133">Transmembrane helix</keyword>
<keyword evidence="1" id="KW-0472">Membrane</keyword>
<feature type="transmembrane region" description="Helical" evidence="1">
    <location>
        <begin position="107"/>
        <end position="131"/>
    </location>
</feature>
<proteinExistence type="predicted"/>
<organism evidence="2 3">
    <name type="scientific">Pseudomonas xantholysinigenes</name>
    <dbReference type="NCBI Taxonomy" id="2745490"/>
    <lineage>
        <taxon>Bacteria</taxon>
        <taxon>Pseudomonadati</taxon>
        <taxon>Pseudomonadota</taxon>
        <taxon>Gammaproteobacteria</taxon>
        <taxon>Pseudomonadales</taxon>
        <taxon>Pseudomonadaceae</taxon>
        <taxon>Pseudomonas</taxon>
    </lineage>
</organism>
<keyword evidence="3" id="KW-1185">Reference proteome</keyword>
<accession>A0A9E6TVG9</accession>
<reference evidence="2 3" key="2">
    <citation type="journal article" date="2021" name="Microorganisms">
        <title>The Ever-Expanding Pseudomonas Genus: Description of 43 New Species and Partition of the Pseudomonas putida Group.</title>
        <authorList>
            <person name="Girard L."/>
            <person name="Lood C."/>
            <person name="Hofte M."/>
            <person name="Vandamme P."/>
            <person name="Rokni-Zadeh H."/>
            <person name="van Noort V."/>
            <person name="Lavigne R."/>
            <person name="De Mot R."/>
        </authorList>
    </citation>
    <scope>NUCLEOTIDE SEQUENCE [LARGE SCALE GENOMIC DNA]</scope>
    <source>
        <strain evidence="2 3">RW9S1A</strain>
    </source>
</reference>
<evidence type="ECO:0000313" key="3">
    <source>
        <dbReference type="Proteomes" id="UP000633418"/>
    </source>
</evidence>
<evidence type="ECO:0000256" key="1">
    <source>
        <dbReference type="SAM" id="Phobius"/>
    </source>
</evidence>
<keyword evidence="1" id="KW-0812">Transmembrane</keyword>
<dbReference type="EMBL" id="CP077095">
    <property type="protein sequence ID" value="QXI37268.1"/>
    <property type="molecule type" value="Genomic_DNA"/>
</dbReference>
<dbReference type="AlphaFoldDB" id="A0A9E6TVG9"/>
<reference evidence="2 3" key="1">
    <citation type="journal article" date="2020" name="Microorganisms">
        <title>Reliable Identification of Environmental Pseudomonas Isolates Using the rpoD Gene.</title>
        <authorList>
            <consortium name="The Broad Institute Genome Sequencing Platform"/>
            <person name="Girard L."/>
            <person name="Lood C."/>
            <person name="Rokni-Zadeh H."/>
            <person name="van Noort V."/>
            <person name="Lavigne R."/>
            <person name="De Mot R."/>
        </authorList>
    </citation>
    <scope>NUCLEOTIDE SEQUENCE [LARGE SCALE GENOMIC DNA]</scope>
    <source>
        <strain evidence="2 3">RW9S1A</strain>
    </source>
</reference>
<gene>
    <name evidence="2" type="ORF">HU772_018225</name>
</gene>
<evidence type="ECO:0000313" key="2">
    <source>
        <dbReference type="EMBL" id="QXI37268.1"/>
    </source>
</evidence>
<dbReference type="Proteomes" id="UP000633418">
    <property type="component" value="Chromosome"/>
</dbReference>